<keyword evidence="1" id="KW-1133">Transmembrane helix</keyword>
<reference evidence="2 3" key="1">
    <citation type="submission" date="2024-07" db="EMBL/GenBank/DDBJ databases">
        <title>Section-level genome sequencing and comparative genomics of Aspergillus sections Usti and Cavernicolus.</title>
        <authorList>
            <consortium name="Lawrence Berkeley National Laboratory"/>
            <person name="Nybo J.L."/>
            <person name="Vesth T.C."/>
            <person name="Theobald S."/>
            <person name="Frisvad J.C."/>
            <person name="Larsen T.O."/>
            <person name="Kjaerboelling I."/>
            <person name="Rothschild-Mancinelli K."/>
            <person name="Lyhne E.K."/>
            <person name="Kogle M.E."/>
            <person name="Barry K."/>
            <person name="Clum A."/>
            <person name="Na H."/>
            <person name="Ledsgaard L."/>
            <person name="Lin J."/>
            <person name="Lipzen A."/>
            <person name="Kuo A."/>
            <person name="Riley R."/>
            <person name="Mondo S."/>
            <person name="LaButti K."/>
            <person name="Haridas S."/>
            <person name="Pangalinan J."/>
            <person name="Salamov A.A."/>
            <person name="Simmons B.A."/>
            <person name="Magnuson J.K."/>
            <person name="Chen J."/>
            <person name="Drula E."/>
            <person name="Henrissat B."/>
            <person name="Wiebenga A."/>
            <person name="Lubbers R.J."/>
            <person name="Gomes A.C."/>
            <person name="Makela M.R."/>
            <person name="Stajich J."/>
            <person name="Grigoriev I.V."/>
            <person name="Mortensen U.H."/>
            <person name="De vries R.P."/>
            <person name="Baker S.E."/>
            <person name="Andersen M.R."/>
        </authorList>
    </citation>
    <scope>NUCLEOTIDE SEQUENCE [LARGE SCALE GENOMIC DNA]</scope>
    <source>
        <strain evidence="2 3">CBS 600.67</strain>
    </source>
</reference>
<protein>
    <submittedName>
        <fullName evidence="2">Uncharacterized protein</fullName>
    </submittedName>
</protein>
<keyword evidence="1" id="KW-0472">Membrane</keyword>
<evidence type="ECO:0000313" key="2">
    <source>
        <dbReference type="EMBL" id="KAL2825424.1"/>
    </source>
</evidence>
<proteinExistence type="predicted"/>
<feature type="transmembrane region" description="Helical" evidence="1">
    <location>
        <begin position="17"/>
        <end position="37"/>
    </location>
</feature>
<organism evidence="2 3">
    <name type="scientific">Aspergillus cavernicola</name>
    <dbReference type="NCBI Taxonomy" id="176166"/>
    <lineage>
        <taxon>Eukaryota</taxon>
        <taxon>Fungi</taxon>
        <taxon>Dikarya</taxon>
        <taxon>Ascomycota</taxon>
        <taxon>Pezizomycotina</taxon>
        <taxon>Eurotiomycetes</taxon>
        <taxon>Eurotiomycetidae</taxon>
        <taxon>Eurotiales</taxon>
        <taxon>Aspergillaceae</taxon>
        <taxon>Aspergillus</taxon>
        <taxon>Aspergillus subgen. Nidulantes</taxon>
    </lineage>
</organism>
<comment type="caution">
    <text evidence="2">The sequence shown here is derived from an EMBL/GenBank/DDBJ whole genome shotgun (WGS) entry which is preliminary data.</text>
</comment>
<sequence>MRCHHFFSFLDSTGAKFVYLVFWHTFHDSNFFVGVIFNSSSSEFRRAFWFSRLAIYLCYPGTWYCLLYVYTQLLSHCILGR</sequence>
<accession>A0ABR4ICH5</accession>
<dbReference type="Proteomes" id="UP001610335">
    <property type="component" value="Unassembled WGS sequence"/>
</dbReference>
<feature type="transmembrane region" description="Helical" evidence="1">
    <location>
        <begin position="49"/>
        <end position="71"/>
    </location>
</feature>
<keyword evidence="3" id="KW-1185">Reference proteome</keyword>
<evidence type="ECO:0000313" key="3">
    <source>
        <dbReference type="Proteomes" id="UP001610335"/>
    </source>
</evidence>
<dbReference type="EMBL" id="JBFXLS010000036">
    <property type="protein sequence ID" value="KAL2825424.1"/>
    <property type="molecule type" value="Genomic_DNA"/>
</dbReference>
<evidence type="ECO:0000256" key="1">
    <source>
        <dbReference type="SAM" id="Phobius"/>
    </source>
</evidence>
<keyword evidence="1" id="KW-0812">Transmembrane</keyword>
<gene>
    <name evidence="2" type="ORF">BDW59DRAFT_72542</name>
</gene>
<name>A0ABR4ICH5_9EURO</name>